<comment type="caution">
    <text evidence="3">The sequence shown here is derived from an EMBL/GenBank/DDBJ whole genome shotgun (WGS) entry which is preliminary data.</text>
</comment>
<gene>
    <name evidence="3" type="ORF">AAY42_16565</name>
</gene>
<dbReference type="InterPro" id="IPR043906">
    <property type="entry name" value="Gfo/Idh/MocA_OxRdtase_bact_C"/>
</dbReference>
<evidence type="ECO:0000259" key="2">
    <source>
        <dbReference type="Pfam" id="PF19051"/>
    </source>
</evidence>
<dbReference type="PATRIC" id="fig|1547436.3.peg.3414"/>
<dbReference type="AlphaFoldDB" id="A0A0N8WGF1"/>
<evidence type="ECO:0000313" key="4">
    <source>
        <dbReference type="Proteomes" id="UP000050827"/>
    </source>
</evidence>
<dbReference type="Gene3D" id="3.40.50.720">
    <property type="entry name" value="NAD(P)-binding Rossmann-like Domain"/>
    <property type="match status" value="1"/>
</dbReference>
<keyword evidence="4" id="KW-1185">Reference proteome</keyword>
<sequence>MKKQEKTNSNTKASISRRKFIRNTALTAGLISIVPRHVLGRGFTAPNDKINLGYIGLGKQGGILANKFLSNTQAQIVAGTDVWTPKQEWFKELVEGYYAEKRNVSGYKGVTTYLNYEELLQQKGLDAVVISTPDHWHAKQAIDSMKLGKDVYCEKPMTNTIKDGRDMVDALQKYDSVLQVGSMQRSWAKFKKAHEIVSSGKLGEIKKILVNVGDPYRTYDLPAEPTPEGIDWNLWCGPAPLLTYHHTIAPEAVKSYPDWREFREIGGGRLADWGTHMFDIAQWCLGMDNTGPVSFIPPKDPNAVRGLQMFYENGVELVHEDFGRSWAVRFIGSEGTLDVSRSFIETTPKNILMPNGSDPKGLFNDQGNHYQNWLDTIKSRKQPICDVETGHRSASICHIANIAYELNRPLQWNPYKEKFVGDSEANKMRKRKKRKY</sequence>
<feature type="domain" description="Gfo/Idh/MocA-like oxidoreductase N-terminal" evidence="1">
    <location>
        <begin position="51"/>
        <end position="181"/>
    </location>
</feature>
<dbReference type="Pfam" id="PF01408">
    <property type="entry name" value="GFO_IDH_MocA"/>
    <property type="match status" value="1"/>
</dbReference>
<dbReference type="Pfam" id="PF19051">
    <property type="entry name" value="GFO_IDH_MocA_C2"/>
    <property type="match status" value="1"/>
</dbReference>
<dbReference type="PANTHER" id="PTHR43818">
    <property type="entry name" value="BCDNA.GH03377"/>
    <property type="match status" value="1"/>
</dbReference>
<evidence type="ECO:0000313" key="3">
    <source>
        <dbReference type="EMBL" id="KQC31323.1"/>
    </source>
</evidence>
<protein>
    <submittedName>
        <fullName evidence="3">Oxidoreductase</fullName>
    </submittedName>
</protein>
<evidence type="ECO:0000259" key="1">
    <source>
        <dbReference type="Pfam" id="PF01408"/>
    </source>
</evidence>
<dbReference type="SUPFAM" id="SSF55347">
    <property type="entry name" value="Glyceraldehyde-3-phosphate dehydrogenase-like, C-terminal domain"/>
    <property type="match status" value="1"/>
</dbReference>
<dbReference type="EMBL" id="LCTZ01000002">
    <property type="protein sequence ID" value="KQC31323.1"/>
    <property type="molecule type" value="Genomic_DNA"/>
</dbReference>
<dbReference type="Proteomes" id="UP000050827">
    <property type="component" value="Unassembled WGS sequence"/>
</dbReference>
<dbReference type="PANTHER" id="PTHR43818:SF5">
    <property type="entry name" value="OXIDOREDUCTASE FAMILY PROTEIN"/>
    <property type="match status" value="1"/>
</dbReference>
<dbReference type="InterPro" id="IPR000683">
    <property type="entry name" value="Gfo/Idh/MocA-like_OxRdtase_N"/>
</dbReference>
<dbReference type="SUPFAM" id="SSF51735">
    <property type="entry name" value="NAD(P)-binding Rossmann-fold domains"/>
    <property type="match status" value="1"/>
</dbReference>
<dbReference type="RefSeq" id="WP_055397220.1">
    <property type="nucleotide sequence ID" value="NZ_LCTZ01000002.1"/>
</dbReference>
<dbReference type="STRING" id="346185.AAY42_16565"/>
<dbReference type="InterPro" id="IPR036291">
    <property type="entry name" value="NAD(P)-bd_dom_sf"/>
</dbReference>
<organism evidence="3 4">
    <name type="scientific">Flagellimonas eckloniae</name>
    <dbReference type="NCBI Taxonomy" id="346185"/>
    <lineage>
        <taxon>Bacteria</taxon>
        <taxon>Pseudomonadati</taxon>
        <taxon>Bacteroidota</taxon>
        <taxon>Flavobacteriia</taxon>
        <taxon>Flavobacteriales</taxon>
        <taxon>Flavobacteriaceae</taxon>
        <taxon>Flagellimonas</taxon>
    </lineage>
</organism>
<dbReference type="InterPro" id="IPR050463">
    <property type="entry name" value="Gfo/Idh/MocA_oxidrdct_glycsds"/>
</dbReference>
<dbReference type="Gene3D" id="3.30.360.10">
    <property type="entry name" value="Dihydrodipicolinate Reductase, domain 2"/>
    <property type="match status" value="1"/>
</dbReference>
<accession>A0A0N8WGF1</accession>
<dbReference type="OrthoDB" id="726883at2"/>
<name>A0A0N8WGF1_9FLAO</name>
<dbReference type="GO" id="GO:0000166">
    <property type="term" value="F:nucleotide binding"/>
    <property type="evidence" value="ECO:0007669"/>
    <property type="project" value="InterPro"/>
</dbReference>
<proteinExistence type="predicted"/>
<reference evidence="3 4" key="1">
    <citation type="submission" date="2015-04" db="EMBL/GenBank/DDBJ databases">
        <title>Complete genome of flavobacterium.</title>
        <authorList>
            <person name="Kwon Y.M."/>
            <person name="Kim S.-J."/>
        </authorList>
    </citation>
    <scope>NUCLEOTIDE SEQUENCE [LARGE SCALE GENOMIC DNA]</scope>
    <source>
        <strain evidence="3 4">DK169</strain>
    </source>
</reference>
<feature type="domain" description="Gfo/Idh/MocA-like oxidoreductase bacterial type C-terminal" evidence="2">
    <location>
        <begin position="220"/>
        <end position="434"/>
    </location>
</feature>